<protein>
    <recommendedName>
        <fullName evidence="1">N-acetyltransferase domain-containing protein</fullName>
    </recommendedName>
</protein>
<proteinExistence type="predicted"/>
<sequence length="84" mass="9639">MDEDEPGWGPELVYFLAPSFTGKGYAYEMAKAATVWGFETLGLDKICAFAKQDNRPSQRLLVKLGFRKVRFVASLKRDYFERLP</sequence>
<dbReference type="GO" id="GO:0016747">
    <property type="term" value="F:acyltransferase activity, transferring groups other than amino-acyl groups"/>
    <property type="evidence" value="ECO:0007669"/>
    <property type="project" value="InterPro"/>
</dbReference>
<dbReference type="SUPFAM" id="SSF55729">
    <property type="entry name" value="Acyl-CoA N-acyltransferases (Nat)"/>
    <property type="match status" value="1"/>
</dbReference>
<reference evidence="2" key="1">
    <citation type="journal article" date="2014" name="Int. J. Syst. Evol. Microbiol.">
        <title>Complete genome sequence of Corynebacterium casei LMG S-19264T (=DSM 44701T), isolated from a smear-ripened cheese.</title>
        <authorList>
            <consortium name="US DOE Joint Genome Institute (JGI-PGF)"/>
            <person name="Walter F."/>
            <person name="Albersmeier A."/>
            <person name="Kalinowski J."/>
            <person name="Ruckert C."/>
        </authorList>
    </citation>
    <scope>NUCLEOTIDE SEQUENCE</scope>
    <source>
        <strain evidence="2">KCTC 22169</strain>
    </source>
</reference>
<dbReference type="AlphaFoldDB" id="A0A918K416"/>
<dbReference type="PROSITE" id="PS51186">
    <property type="entry name" value="GNAT"/>
    <property type="match status" value="1"/>
</dbReference>
<dbReference type="PANTHER" id="PTHR43792">
    <property type="entry name" value="GNAT FAMILY, PUTATIVE (AFU_ORTHOLOGUE AFUA_3G00765)-RELATED-RELATED"/>
    <property type="match status" value="1"/>
</dbReference>
<evidence type="ECO:0000313" key="2">
    <source>
        <dbReference type="EMBL" id="GGX43038.1"/>
    </source>
</evidence>
<feature type="domain" description="N-acetyltransferase" evidence="1">
    <location>
        <begin position="1"/>
        <end position="84"/>
    </location>
</feature>
<dbReference type="InterPro" id="IPR000182">
    <property type="entry name" value="GNAT_dom"/>
</dbReference>
<dbReference type="InterPro" id="IPR016181">
    <property type="entry name" value="Acyl_CoA_acyltransferase"/>
</dbReference>
<name>A0A918K416_9GAMM</name>
<comment type="caution">
    <text evidence="2">The sequence shown here is derived from an EMBL/GenBank/DDBJ whole genome shotgun (WGS) entry which is preliminary data.</text>
</comment>
<dbReference type="Gene3D" id="3.40.630.30">
    <property type="match status" value="1"/>
</dbReference>
<dbReference type="PANTHER" id="PTHR43792:SF1">
    <property type="entry name" value="N-ACETYLTRANSFERASE DOMAIN-CONTAINING PROTEIN"/>
    <property type="match status" value="1"/>
</dbReference>
<organism evidence="2 3">
    <name type="scientific">Saccharospirillum salsuginis</name>
    <dbReference type="NCBI Taxonomy" id="418750"/>
    <lineage>
        <taxon>Bacteria</taxon>
        <taxon>Pseudomonadati</taxon>
        <taxon>Pseudomonadota</taxon>
        <taxon>Gammaproteobacteria</taxon>
        <taxon>Oceanospirillales</taxon>
        <taxon>Saccharospirillaceae</taxon>
        <taxon>Saccharospirillum</taxon>
    </lineage>
</organism>
<evidence type="ECO:0000313" key="3">
    <source>
        <dbReference type="Proteomes" id="UP000626148"/>
    </source>
</evidence>
<gene>
    <name evidence="2" type="ORF">GCM10007392_07150</name>
</gene>
<evidence type="ECO:0000259" key="1">
    <source>
        <dbReference type="PROSITE" id="PS51186"/>
    </source>
</evidence>
<dbReference type="EMBL" id="BMXR01000002">
    <property type="protein sequence ID" value="GGX43038.1"/>
    <property type="molecule type" value="Genomic_DNA"/>
</dbReference>
<reference evidence="2" key="2">
    <citation type="submission" date="2020-09" db="EMBL/GenBank/DDBJ databases">
        <authorList>
            <person name="Sun Q."/>
            <person name="Kim S."/>
        </authorList>
    </citation>
    <scope>NUCLEOTIDE SEQUENCE</scope>
    <source>
        <strain evidence="2">KCTC 22169</strain>
    </source>
</reference>
<accession>A0A918K416</accession>
<dbReference type="InterPro" id="IPR051531">
    <property type="entry name" value="N-acetyltransferase"/>
</dbReference>
<dbReference type="Proteomes" id="UP000626148">
    <property type="component" value="Unassembled WGS sequence"/>
</dbReference>
<dbReference type="Pfam" id="PF13302">
    <property type="entry name" value="Acetyltransf_3"/>
    <property type="match status" value="1"/>
</dbReference>
<keyword evidence="3" id="KW-1185">Reference proteome</keyword>